<feature type="region of interest" description="Disordered" evidence="1">
    <location>
        <begin position="1"/>
        <end position="83"/>
    </location>
</feature>
<evidence type="ECO:0000313" key="2">
    <source>
        <dbReference type="EMBL" id="KAF6810698.1"/>
    </source>
</evidence>
<name>A0A8H6JDH9_9PEZI</name>
<reference evidence="2 3" key="1">
    <citation type="journal article" date="2020" name="Phytopathology">
        <title>Genome Sequence Resources of Colletotrichum truncatum, C. plurivorum, C. musicola, and C. sojae: Four Species Pathogenic to Soybean (Glycine max).</title>
        <authorList>
            <person name="Rogerio F."/>
            <person name="Boufleur T.R."/>
            <person name="Ciampi-Guillardi M."/>
            <person name="Sukno S.A."/>
            <person name="Thon M.R."/>
            <person name="Massola Junior N.S."/>
            <person name="Baroncelli R."/>
        </authorList>
    </citation>
    <scope>NUCLEOTIDE SEQUENCE [LARGE SCALE GENOMIC DNA]</scope>
    <source>
        <strain evidence="2 3">LFN0009</strain>
    </source>
</reference>
<organism evidence="2 3">
    <name type="scientific">Colletotrichum sojae</name>
    <dbReference type="NCBI Taxonomy" id="2175907"/>
    <lineage>
        <taxon>Eukaryota</taxon>
        <taxon>Fungi</taxon>
        <taxon>Dikarya</taxon>
        <taxon>Ascomycota</taxon>
        <taxon>Pezizomycotina</taxon>
        <taxon>Sordariomycetes</taxon>
        <taxon>Hypocreomycetidae</taxon>
        <taxon>Glomerellales</taxon>
        <taxon>Glomerellaceae</taxon>
        <taxon>Colletotrichum</taxon>
        <taxon>Colletotrichum orchidearum species complex</taxon>
    </lineage>
</organism>
<sequence>MDSPAVRSGASHFTVDIGSSPLMRSSTLSPRNGSVLCTPPRSEREGSGGRQHQRPKGMAPPGGHLTSVSSVRGGMSHQDWADRPTSGHTKAALIWVLGLILVSAKPAVELQVDGIERFARQNRLLFTDLLGGLHTSAWPMNFVMSKYMCMLMLIDSSAAYLVVGVPRARGSLRMSVQCQQREKTSRIPKPRPTKDQQTCHEADGLTLERELDEARARTTCRNSGGRVPLCCLTSMWDEGRGRGPLDLDVRRKSTGYNNKPGREPVLQALQTAANTYLRTAR</sequence>
<evidence type="ECO:0000313" key="3">
    <source>
        <dbReference type="Proteomes" id="UP000652219"/>
    </source>
</evidence>
<dbReference type="AlphaFoldDB" id="A0A8H6JDH9"/>
<keyword evidence="3" id="KW-1185">Reference proteome</keyword>
<proteinExistence type="predicted"/>
<protein>
    <submittedName>
        <fullName evidence="2">Uncharacterized protein</fullName>
    </submittedName>
</protein>
<comment type="caution">
    <text evidence="2">The sequence shown here is derived from an EMBL/GenBank/DDBJ whole genome shotgun (WGS) entry which is preliminary data.</text>
</comment>
<dbReference type="EMBL" id="WIGN01000083">
    <property type="protein sequence ID" value="KAF6810698.1"/>
    <property type="molecule type" value="Genomic_DNA"/>
</dbReference>
<dbReference type="Proteomes" id="UP000652219">
    <property type="component" value="Unassembled WGS sequence"/>
</dbReference>
<gene>
    <name evidence="2" type="ORF">CSOJ01_06142</name>
</gene>
<feature type="compositionally biased region" description="Polar residues" evidence="1">
    <location>
        <begin position="22"/>
        <end position="32"/>
    </location>
</feature>
<accession>A0A8H6JDH9</accession>
<evidence type="ECO:0000256" key="1">
    <source>
        <dbReference type="SAM" id="MobiDB-lite"/>
    </source>
</evidence>